<evidence type="ECO:0000313" key="2">
    <source>
        <dbReference type="Proteomes" id="UP000428328"/>
    </source>
</evidence>
<protein>
    <submittedName>
        <fullName evidence="1">Response regulator</fullName>
    </submittedName>
</protein>
<dbReference type="AlphaFoldDB" id="A0A6I6JPB7"/>
<proteinExistence type="predicted"/>
<gene>
    <name evidence="1" type="ORF">GM415_04785</name>
</gene>
<organism evidence="1 2">
    <name type="scientific">Pseudodesulfovibrio cashew</name>
    <dbReference type="NCBI Taxonomy" id="2678688"/>
    <lineage>
        <taxon>Bacteria</taxon>
        <taxon>Pseudomonadati</taxon>
        <taxon>Thermodesulfobacteriota</taxon>
        <taxon>Desulfovibrionia</taxon>
        <taxon>Desulfovibrionales</taxon>
        <taxon>Desulfovibrionaceae</taxon>
    </lineage>
</organism>
<keyword evidence="2" id="KW-1185">Reference proteome</keyword>
<dbReference type="SUPFAM" id="SSF52172">
    <property type="entry name" value="CheY-like"/>
    <property type="match status" value="1"/>
</dbReference>
<sequence>MATGANTPAACLLVTQREDAFRDFLDGLTESGELKADAVSTGAQALKTVAGSPVGLVVIDEELPDFEALPLVVELIKANALVNTAVVSSLPSEEFHDKSEGYGVLRALPLDPAKEDGRELATQVVRIMGL</sequence>
<dbReference type="KEGG" id="psel:GM415_04785"/>
<dbReference type="EMBL" id="CP046400">
    <property type="protein sequence ID" value="QGY39464.1"/>
    <property type="molecule type" value="Genomic_DNA"/>
</dbReference>
<name>A0A6I6JPB7_9BACT</name>
<dbReference type="Proteomes" id="UP000428328">
    <property type="component" value="Chromosome"/>
</dbReference>
<dbReference type="RefSeq" id="WP_158946690.1">
    <property type="nucleotide sequence ID" value="NZ_CP046400.1"/>
</dbReference>
<dbReference type="Gene3D" id="3.40.50.2300">
    <property type="match status" value="1"/>
</dbReference>
<dbReference type="InterPro" id="IPR011006">
    <property type="entry name" value="CheY-like_superfamily"/>
</dbReference>
<accession>A0A6I6JPB7</accession>
<evidence type="ECO:0000313" key="1">
    <source>
        <dbReference type="EMBL" id="QGY39464.1"/>
    </source>
</evidence>
<reference evidence="1 2" key="1">
    <citation type="submission" date="2019-11" db="EMBL/GenBank/DDBJ databases">
        <authorList>
            <person name="Zheng R.K."/>
            <person name="Sun C.M."/>
        </authorList>
    </citation>
    <scope>NUCLEOTIDE SEQUENCE [LARGE SCALE GENOMIC DNA]</scope>
    <source>
        <strain evidence="1 2">SRB007</strain>
    </source>
</reference>